<organism evidence="1 2">
    <name type="scientific">Coccidioides immitis (strain RS)</name>
    <name type="common">Valley fever fungus</name>
    <dbReference type="NCBI Taxonomy" id="246410"/>
    <lineage>
        <taxon>Eukaryota</taxon>
        <taxon>Fungi</taxon>
        <taxon>Dikarya</taxon>
        <taxon>Ascomycota</taxon>
        <taxon>Pezizomycotina</taxon>
        <taxon>Eurotiomycetes</taxon>
        <taxon>Eurotiomycetidae</taxon>
        <taxon>Onygenales</taxon>
        <taxon>Onygenaceae</taxon>
        <taxon>Coccidioides</taxon>
    </lineage>
</organism>
<dbReference type="VEuPathDB" id="FungiDB:CIMG_12852"/>
<name>J3KHE9_COCIM</name>
<sequence>MHTKCSTVSNAIPTALRSIRAEPTFLAHYSPLRRRLWWANDPQGPQHSRRSVHHLERQTALNIQHVLAVHPRQARFHMHGSPRMTLATILHI</sequence>
<dbReference type="GeneID" id="24164479"/>
<keyword evidence="2" id="KW-1185">Reference proteome</keyword>
<reference evidence="2" key="1">
    <citation type="journal article" date="2009" name="Genome Res.">
        <title>Comparative genomic analyses of the human fungal pathogens Coccidioides and their relatives.</title>
        <authorList>
            <person name="Sharpton T.J."/>
            <person name="Stajich J.E."/>
            <person name="Rounsley S.D."/>
            <person name="Gardner M.J."/>
            <person name="Wortman J.R."/>
            <person name="Jordar V.S."/>
            <person name="Maiti R."/>
            <person name="Kodira C.D."/>
            <person name="Neafsey D.E."/>
            <person name="Zeng Q."/>
            <person name="Hung C.-Y."/>
            <person name="McMahan C."/>
            <person name="Muszewska A."/>
            <person name="Grynberg M."/>
            <person name="Mandel M.A."/>
            <person name="Kellner E.M."/>
            <person name="Barker B.M."/>
            <person name="Galgiani J.N."/>
            <person name="Orbach M.J."/>
            <person name="Kirkland T.N."/>
            <person name="Cole G.T."/>
            <person name="Henn M.R."/>
            <person name="Birren B.W."/>
            <person name="Taylor J.W."/>
        </authorList>
    </citation>
    <scope>NUCLEOTIDE SEQUENCE [LARGE SCALE GENOMIC DNA]</scope>
    <source>
        <strain evidence="2">RS</strain>
    </source>
</reference>
<gene>
    <name evidence="1" type="ORF">CIMG_12852</name>
</gene>
<proteinExistence type="predicted"/>
<accession>J3KHE9</accession>
<evidence type="ECO:0000313" key="1">
    <source>
        <dbReference type="EMBL" id="EAS35285.3"/>
    </source>
</evidence>
<evidence type="ECO:0000313" key="2">
    <source>
        <dbReference type="Proteomes" id="UP000001261"/>
    </source>
</evidence>
<dbReference type="AlphaFoldDB" id="J3KHE9"/>
<dbReference type="InParanoid" id="J3KHE9"/>
<reference evidence="2" key="2">
    <citation type="journal article" date="2010" name="Genome Res.">
        <title>Population genomic sequencing of Coccidioides fungi reveals recent hybridization and transposon control.</title>
        <authorList>
            <person name="Neafsey D.E."/>
            <person name="Barker B.M."/>
            <person name="Sharpton T.J."/>
            <person name="Stajich J.E."/>
            <person name="Park D.J."/>
            <person name="Whiston E."/>
            <person name="Hung C.-Y."/>
            <person name="McMahan C."/>
            <person name="White J."/>
            <person name="Sykes S."/>
            <person name="Heiman D."/>
            <person name="Young S."/>
            <person name="Zeng Q."/>
            <person name="Abouelleil A."/>
            <person name="Aftuck L."/>
            <person name="Bessette D."/>
            <person name="Brown A."/>
            <person name="FitzGerald M."/>
            <person name="Lui A."/>
            <person name="Macdonald J.P."/>
            <person name="Priest M."/>
            <person name="Orbach M.J."/>
            <person name="Galgiani J.N."/>
            <person name="Kirkland T.N."/>
            <person name="Cole G.T."/>
            <person name="Birren B.W."/>
            <person name="Henn M.R."/>
            <person name="Taylor J.W."/>
            <person name="Rounsley S.D."/>
        </authorList>
    </citation>
    <scope>GENOME REANNOTATION</scope>
    <source>
        <strain evidence="2">RS</strain>
    </source>
</reference>
<dbReference type="RefSeq" id="XP_001246868.2">
    <property type="nucleotide sequence ID" value="XM_001246867.2"/>
</dbReference>
<dbReference type="KEGG" id="cim:CIMG_12852"/>
<dbReference type="EMBL" id="GG704911">
    <property type="protein sequence ID" value="EAS35285.3"/>
    <property type="molecule type" value="Genomic_DNA"/>
</dbReference>
<dbReference type="Proteomes" id="UP000001261">
    <property type="component" value="Unassembled WGS sequence"/>
</dbReference>
<protein>
    <submittedName>
        <fullName evidence="1">Uncharacterized protein</fullName>
    </submittedName>
</protein>